<evidence type="ECO:0000256" key="9">
    <source>
        <dbReference type="RuleBase" id="RU003357"/>
    </source>
</evidence>
<keyword evidence="3 8" id="KW-1134">Transmembrane beta strand</keyword>
<reference evidence="12 13" key="1">
    <citation type="submission" date="2019-08" db="EMBL/GenBank/DDBJ databases">
        <title>Complete genome sequence of Terriglobus albidus strain ORNL.</title>
        <authorList>
            <person name="Podar M."/>
        </authorList>
    </citation>
    <scope>NUCLEOTIDE SEQUENCE [LARGE SCALE GENOMIC DNA]</scope>
    <source>
        <strain evidence="12 13">ORNL</strain>
    </source>
</reference>
<dbReference type="GO" id="GO:0015344">
    <property type="term" value="F:siderophore uptake transmembrane transporter activity"/>
    <property type="evidence" value="ECO:0007669"/>
    <property type="project" value="TreeGrafter"/>
</dbReference>
<dbReference type="InterPro" id="IPR037066">
    <property type="entry name" value="Plug_dom_sf"/>
</dbReference>
<evidence type="ECO:0000259" key="11">
    <source>
        <dbReference type="Pfam" id="PF07715"/>
    </source>
</evidence>
<keyword evidence="6 8" id="KW-0472">Membrane</keyword>
<keyword evidence="2 8" id="KW-0813">Transport</keyword>
<dbReference type="PROSITE" id="PS52016">
    <property type="entry name" value="TONB_DEPENDENT_REC_3"/>
    <property type="match status" value="1"/>
</dbReference>
<evidence type="ECO:0000256" key="4">
    <source>
        <dbReference type="ARBA" id="ARBA00022692"/>
    </source>
</evidence>
<dbReference type="CDD" id="cd01347">
    <property type="entry name" value="ligand_gated_channel"/>
    <property type="match status" value="1"/>
</dbReference>
<evidence type="ECO:0000259" key="10">
    <source>
        <dbReference type="Pfam" id="PF00593"/>
    </source>
</evidence>
<dbReference type="Gene3D" id="2.40.170.20">
    <property type="entry name" value="TonB-dependent receptor, beta-barrel domain"/>
    <property type="match status" value="1"/>
</dbReference>
<keyword evidence="5 9" id="KW-0798">TonB box</keyword>
<dbReference type="SUPFAM" id="SSF56935">
    <property type="entry name" value="Porins"/>
    <property type="match status" value="1"/>
</dbReference>
<dbReference type="Gene3D" id="3.55.50.30">
    <property type="match status" value="1"/>
</dbReference>
<comment type="similarity">
    <text evidence="8 9">Belongs to the TonB-dependent receptor family.</text>
</comment>
<comment type="subcellular location">
    <subcellularLocation>
        <location evidence="1 8">Cell outer membrane</location>
        <topology evidence="1 8">Multi-pass membrane protein</topology>
    </subcellularLocation>
</comment>
<dbReference type="InterPro" id="IPR036942">
    <property type="entry name" value="Beta-barrel_TonB_sf"/>
</dbReference>
<protein>
    <submittedName>
        <fullName evidence="12">TonB-dependent siderophore receptor</fullName>
    </submittedName>
</protein>
<gene>
    <name evidence="12" type="ORF">FTW19_08830</name>
</gene>
<dbReference type="Gene3D" id="2.170.130.10">
    <property type="entry name" value="TonB-dependent receptor, plug domain"/>
    <property type="match status" value="1"/>
</dbReference>
<evidence type="ECO:0000256" key="7">
    <source>
        <dbReference type="ARBA" id="ARBA00023237"/>
    </source>
</evidence>
<dbReference type="InterPro" id="IPR039426">
    <property type="entry name" value="TonB-dep_rcpt-like"/>
</dbReference>
<keyword evidence="12" id="KW-0675">Receptor</keyword>
<evidence type="ECO:0000256" key="3">
    <source>
        <dbReference type="ARBA" id="ARBA00022452"/>
    </source>
</evidence>
<keyword evidence="4 8" id="KW-0812">Transmembrane</keyword>
<dbReference type="Pfam" id="PF00593">
    <property type="entry name" value="TonB_dep_Rec_b-barrel"/>
    <property type="match status" value="1"/>
</dbReference>
<feature type="domain" description="TonB-dependent receptor plug" evidence="11">
    <location>
        <begin position="151"/>
        <end position="249"/>
    </location>
</feature>
<sequence length="873" mass="95031">MKRPLDRWKLWQKRSAKVVAVTLAAYGAGEGAVAQEGHGHDHSHHAPISQGVVKFNIPAGQMDEALRSFESQSGSKVNLKVPAETVAGFRTKGVSGMMSAEQALRALLGETGLGVKVVSDSTFEIGVQNSEQVDVTTQSTTVALTQFTQPLLDTAQTVNVIPQYIMQEQQVTTLRDTLRNSPGISIAAGEGGAQGDNLTIRGFSARNDMFLDGIRDFGSYYRDAFDYEQVAVLQGPASVQFGRGSTGGVINQETKQPQTNQFAHGSLQLGTNLMRRVTGDINVPLQDTLDGAAFRLNVVGSQSKVAQRDYAEIRRFGIAPSLIFGLNSPTRFSLNYLHEGENSTPDYGLPYFGPRVAQVNRKNYYGFANDNFLRTNPDVVTAKVEHDIGTRATLRNVTRWGNYPRNVVITEPQILTAGTLTAIKDSTGKITGYNATCAPTNATACYPVTTPLSNVQVTRAQIPVNSTEDIIWNQTSAVGHFSLGHIENDAVIMAEGGRERSMPQRTNRTVGSTNALNPAQDVYAATYATPPGRTHITSWSYGIGFNDTMKLTQWLMLSGGVRFDHFETQSDQAATVNGAVVLPWRVDDKPTYRAAVVVKPRPNGSVYFDWGTSFNPSAESLSLSANNATQAPQENETYEAGAKWAFMRDRLNVNGAYFRTTKSNVYETDPFDTTQVRNVGNQRIQGVQFGVLGHLPQHFDILAGYAYLSGRVTATALNASPFATQAAAIAAQGDAASLALSRTAPFYINPVGMPFANVPKNTGNLWVTHDIGWGFVGGFGSNYTAARRASTGALIAVYDTTASTNVNNVRLDYKAIPDYWIFSAMVRKPLSDRLDFQANLNNLGNKFYIDQPHPNHLIPGEGFNAQFGFNMKF</sequence>
<evidence type="ECO:0000256" key="6">
    <source>
        <dbReference type="ARBA" id="ARBA00023136"/>
    </source>
</evidence>
<dbReference type="PANTHER" id="PTHR32552">
    <property type="entry name" value="FERRICHROME IRON RECEPTOR-RELATED"/>
    <property type="match status" value="1"/>
</dbReference>
<name>A0A5B9EAC7_9BACT</name>
<dbReference type="AlphaFoldDB" id="A0A5B9EAC7"/>
<dbReference type="RefSeq" id="WP_147647275.1">
    <property type="nucleotide sequence ID" value="NZ_CP042806.1"/>
</dbReference>
<evidence type="ECO:0000256" key="5">
    <source>
        <dbReference type="ARBA" id="ARBA00023077"/>
    </source>
</evidence>
<dbReference type="InterPro" id="IPR000531">
    <property type="entry name" value="Beta-barrel_TonB"/>
</dbReference>
<dbReference type="PANTHER" id="PTHR32552:SF83">
    <property type="entry name" value="BLR3904 PROTEIN"/>
    <property type="match status" value="1"/>
</dbReference>
<dbReference type="EMBL" id="CP042806">
    <property type="protein sequence ID" value="QEE28085.1"/>
    <property type="molecule type" value="Genomic_DNA"/>
</dbReference>
<keyword evidence="7 8" id="KW-0998">Cell outer membrane</keyword>
<evidence type="ECO:0000313" key="12">
    <source>
        <dbReference type="EMBL" id="QEE28085.1"/>
    </source>
</evidence>
<evidence type="ECO:0000256" key="2">
    <source>
        <dbReference type="ARBA" id="ARBA00022448"/>
    </source>
</evidence>
<proteinExistence type="inferred from homology"/>
<evidence type="ECO:0000256" key="1">
    <source>
        <dbReference type="ARBA" id="ARBA00004571"/>
    </source>
</evidence>
<dbReference type="Proteomes" id="UP000321820">
    <property type="component" value="Chromosome"/>
</dbReference>
<evidence type="ECO:0000313" key="13">
    <source>
        <dbReference type="Proteomes" id="UP000321820"/>
    </source>
</evidence>
<evidence type="ECO:0000256" key="8">
    <source>
        <dbReference type="PROSITE-ProRule" id="PRU01360"/>
    </source>
</evidence>
<organism evidence="12 13">
    <name type="scientific">Terriglobus albidus</name>
    <dbReference type="NCBI Taxonomy" id="1592106"/>
    <lineage>
        <taxon>Bacteria</taxon>
        <taxon>Pseudomonadati</taxon>
        <taxon>Acidobacteriota</taxon>
        <taxon>Terriglobia</taxon>
        <taxon>Terriglobales</taxon>
        <taxon>Acidobacteriaceae</taxon>
        <taxon>Terriglobus</taxon>
    </lineage>
</organism>
<dbReference type="OrthoDB" id="9760333at2"/>
<accession>A0A5B9EAC7</accession>
<dbReference type="InterPro" id="IPR012910">
    <property type="entry name" value="Plug_dom"/>
</dbReference>
<keyword evidence="13" id="KW-1185">Reference proteome</keyword>
<dbReference type="KEGG" id="talb:FTW19_08830"/>
<feature type="domain" description="TonB-dependent receptor-like beta-barrel" evidence="10">
    <location>
        <begin position="327"/>
        <end position="843"/>
    </location>
</feature>
<dbReference type="Pfam" id="PF07715">
    <property type="entry name" value="Plug"/>
    <property type="match status" value="1"/>
</dbReference>
<dbReference type="GO" id="GO:0009279">
    <property type="term" value="C:cell outer membrane"/>
    <property type="evidence" value="ECO:0007669"/>
    <property type="project" value="UniProtKB-SubCell"/>
</dbReference>